<accession>A0A5J4VXM7</accession>
<feature type="compositionally biased region" description="Acidic residues" evidence="1">
    <location>
        <begin position="97"/>
        <end position="109"/>
    </location>
</feature>
<feature type="domain" description="OTU" evidence="2">
    <location>
        <begin position="166"/>
        <end position="288"/>
    </location>
</feature>
<feature type="region of interest" description="Disordered" evidence="1">
    <location>
        <begin position="49"/>
        <end position="152"/>
    </location>
</feature>
<dbReference type="Gene3D" id="3.90.70.80">
    <property type="match status" value="1"/>
</dbReference>
<reference evidence="3 4" key="1">
    <citation type="submission" date="2019-03" db="EMBL/GenBank/DDBJ databases">
        <title>Single cell metagenomics reveals metabolic interactions within the superorganism composed of flagellate Streblomastix strix and complex community of Bacteroidetes bacteria on its surface.</title>
        <authorList>
            <person name="Treitli S.C."/>
            <person name="Kolisko M."/>
            <person name="Husnik F."/>
            <person name="Keeling P."/>
            <person name="Hampl V."/>
        </authorList>
    </citation>
    <scope>NUCLEOTIDE SEQUENCE [LARGE SCALE GENOMIC DNA]</scope>
    <source>
        <strain evidence="3">ST1C</strain>
    </source>
</reference>
<organism evidence="3 4">
    <name type="scientific">Streblomastix strix</name>
    <dbReference type="NCBI Taxonomy" id="222440"/>
    <lineage>
        <taxon>Eukaryota</taxon>
        <taxon>Metamonada</taxon>
        <taxon>Preaxostyla</taxon>
        <taxon>Oxymonadida</taxon>
        <taxon>Streblomastigidae</taxon>
        <taxon>Streblomastix</taxon>
    </lineage>
</organism>
<protein>
    <recommendedName>
        <fullName evidence="2">OTU domain-containing protein</fullName>
    </recommendedName>
</protein>
<dbReference type="InterPro" id="IPR003323">
    <property type="entry name" value="OTU_dom"/>
</dbReference>
<dbReference type="PROSITE" id="PS50802">
    <property type="entry name" value="OTU"/>
    <property type="match status" value="1"/>
</dbReference>
<dbReference type="SUPFAM" id="SSF54001">
    <property type="entry name" value="Cysteine proteinases"/>
    <property type="match status" value="1"/>
</dbReference>
<evidence type="ECO:0000259" key="2">
    <source>
        <dbReference type="PROSITE" id="PS50802"/>
    </source>
</evidence>
<comment type="caution">
    <text evidence="3">The sequence shown here is derived from an EMBL/GenBank/DDBJ whole genome shotgun (WGS) entry which is preliminary data.</text>
</comment>
<dbReference type="OrthoDB" id="415023at2759"/>
<dbReference type="AlphaFoldDB" id="A0A5J4VXM7"/>
<dbReference type="EMBL" id="SNRW01004407">
    <property type="protein sequence ID" value="KAA6387355.1"/>
    <property type="molecule type" value="Genomic_DNA"/>
</dbReference>
<gene>
    <name evidence="3" type="ORF">EZS28_017114</name>
</gene>
<evidence type="ECO:0000313" key="3">
    <source>
        <dbReference type="EMBL" id="KAA6387355.1"/>
    </source>
</evidence>
<dbReference type="InterPro" id="IPR038765">
    <property type="entry name" value="Papain-like_cys_pep_sf"/>
</dbReference>
<proteinExistence type="predicted"/>
<evidence type="ECO:0000256" key="1">
    <source>
        <dbReference type="SAM" id="MobiDB-lite"/>
    </source>
</evidence>
<feature type="compositionally biased region" description="Basic and acidic residues" evidence="1">
    <location>
        <begin position="75"/>
        <end position="89"/>
    </location>
</feature>
<name>A0A5J4VXM7_9EUKA</name>
<dbReference type="Proteomes" id="UP000324800">
    <property type="component" value="Unassembled WGS sequence"/>
</dbReference>
<feature type="compositionally biased region" description="Acidic residues" evidence="1">
    <location>
        <begin position="53"/>
        <end position="62"/>
    </location>
</feature>
<dbReference type="Pfam" id="PF02338">
    <property type="entry name" value="OTU"/>
    <property type="match status" value="1"/>
</dbReference>
<evidence type="ECO:0000313" key="4">
    <source>
        <dbReference type="Proteomes" id="UP000324800"/>
    </source>
</evidence>
<sequence>MFDNTVLFPRNEDKVLQMENVINDSLNPKFENGRNSARLPQNSRILTQLSESNSDEEEDEHLECDKSSGSSDSWKSTEKESIDLNEKNISKRKSSSIDDDFDTQSENTEDNSYRSNAMSLDDCSFADEQQSENDESIMEQKSSNESDDDDDEDMKVMKNLAKMQNKRIVNNLAGGDCFFRSESVALYIQLRINSTEEAKIEKMKKKKKNVNRYMQAELEENIDQYIARMRSSHEWADGPILEATGREFRRQISVTLPCGQDYSLNLGQRLHIDLGFVNGNHYVTFVNHNKE</sequence>